<dbReference type="Proteomes" id="UP000597444">
    <property type="component" value="Unassembled WGS sequence"/>
</dbReference>
<protein>
    <recommendedName>
        <fullName evidence="1">AraC effector-binding domain-containing protein</fullName>
    </recommendedName>
</protein>
<dbReference type="InterPro" id="IPR011256">
    <property type="entry name" value="Reg_factor_effector_dom_sf"/>
</dbReference>
<dbReference type="AlphaFoldDB" id="A0A8J3N787"/>
<gene>
    <name evidence="2" type="ORF">KSF_112450</name>
</gene>
<organism evidence="2 3">
    <name type="scientific">Reticulibacter mediterranei</name>
    <dbReference type="NCBI Taxonomy" id="2778369"/>
    <lineage>
        <taxon>Bacteria</taxon>
        <taxon>Bacillati</taxon>
        <taxon>Chloroflexota</taxon>
        <taxon>Ktedonobacteria</taxon>
        <taxon>Ktedonobacterales</taxon>
        <taxon>Reticulibacteraceae</taxon>
        <taxon>Reticulibacter</taxon>
    </lineage>
</organism>
<comment type="caution">
    <text evidence="2">The sequence shown here is derived from an EMBL/GenBank/DDBJ whole genome shotgun (WGS) entry which is preliminary data.</text>
</comment>
<dbReference type="SUPFAM" id="SSF55136">
    <property type="entry name" value="Probable bacterial effector-binding domain"/>
    <property type="match status" value="1"/>
</dbReference>
<accession>A0A8J3N787</accession>
<proteinExistence type="predicted"/>
<dbReference type="Gene3D" id="3.20.80.10">
    <property type="entry name" value="Regulatory factor, effector binding domain"/>
    <property type="match status" value="1"/>
</dbReference>
<evidence type="ECO:0000313" key="2">
    <source>
        <dbReference type="EMBL" id="GHP01198.1"/>
    </source>
</evidence>
<dbReference type="RefSeq" id="WP_220211752.1">
    <property type="nucleotide sequence ID" value="NZ_BNJK01000004.1"/>
</dbReference>
<reference evidence="2" key="1">
    <citation type="submission" date="2020-10" db="EMBL/GenBank/DDBJ databases">
        <title>Taxonomic study of unclassified bacteria belonging to the class Ktedonobacteria.</title>
        <authorList>
            <person name="Yabe S."/>
            <person name="Wang C.M."/>
            <person name="Zheng Y."/>
            <person name="Sakai Y."/>
            <person name="Cavaletti L."/>
            <person name="Monciardini P."/>
            <person name="Donadio S."/>
        </authorList>
    </citation>
    <scope>NUCLEOTIDE SEQUENCE</scope>
    <source>
        <strain evidence="2">ID150040</strain>
    </source>
</reference>
<dbReference type="InterPro" id="IPR010499">
    <property type="entry name" value="AraC_E-bd"/>
</dbReference>
<dbReference type="EMBL" id="BNJK01000004">
    <property type="protein sequence ID" value="GHP01198.1"/>
    <property type="molecule type" value="Genomic_DNA"/>
</dbReference>
<dbReference type="Pfam" id="PF06445">
    <property type="entry name" value="GyrI-like"/>
    <property type="match status" value="1"/>
</dbReference>
<feature type="domain" description="AraC effector-binding" evidence="1">
    <location>
        <begin position="86"/>
        <end position="250"/>
    </location>
</feature>
<sequence length="253" mass="28194">MHYRIRVQGHLAPSWQGRFDGLRIEHQKDGTTLLAGFLPDQAALHGVLLQMIRLGLVLLSLETGEQTRDSTSFHVTEEGEEDHMITEPKIEHRSEQLYVAIRTQVTLRQLGKGLVTRHFNEVRVWLEKQGVAPTDAPFIRYLVIDMASLLDIELGWPVASPLSGTERIRAGLLPAGRYASLASIGPYKGKALMKANGALIDWGIEHGIVWDSKQTEQGEAFGARLESYITGPANEPDPEKWKTEVAIRLADQS</sequence>
<evidence type="ECO:0000259" key="1">
    <source>
        <dbReference type="SMART" id="SM00871"/>
    </source>
</evidence>
<evidence type="ECO:0000313" key="3">
    <source>
        <dbReference type="Proteomes" id="UP000597444"/>
    </source>
</evidence>
<dbReference type="InterPro" id="IPR029442">
    <property type="entry name" value="GyrI-like"/>
</dbReference>
<keyword evidence="3" id="KW-1185">Reference proteome</keyword>
<name>A0A8J3N787_9CHLR</name>
<dbReference type="SMART" id="SM00871">
    <property type="entry name" value="AraC_E_bind"/>
    <property type="match status" value="1"/>
</dbReference>